<keyword evidence="1" id="KW-0732">Signal</keyword>
<proteinExistence type="predicted"/>
<evidence type="ECO:0000256" key="1">
    <source>
        <dbReference type="SAM" id="SignalP"/>
    </source>
</evidence>
<gene>
    <name evidence="2" type="ORF">SAY86_014539</name>
</gene>
<organism evidence="2 3">
    <name type="scientific">Trapa natans</name>
    <name type="common">Water chestnut</name>
    <dbReference type="NCBI Taxonomy" id="22666"/>
    <lineage>
        <taxon>Eukaryota</taxon>
        <taxon>Viridiplantae</taxon>
        <taxon>Streptophyta</taxon>
        <taxon>Embryophyta</taxon>
        <taxon>Tracheophyta</taxon>
        <taxon>Spermatophyta</taxon>
        <taxon>Magnoliopsida</taxon>
        <taxon>eudicotyledons</taxon>
        <taxon>Gunneridae</taxon>
        <taxon>Pentapetalae</taxon>
        <taxon>rosids</taxon>
        <taxon>malvids</taxon>
        <taxon>Myrtales</taxon>
        <taxon>Lythraceae</taxon>
        <taxon>Trapa</taxon>
    </lineage>
</organism>
<evidence type="ECO:0000313" key="3">
    <source>
        <dbReference type="Proteomes" id="UP001346149"/>
    </source>
</evidence>
<comment type="caution">
    <text evidence="2">The sequence shown here is derived from an EMBL/GenBank/DDBJ whole genome shotgun (WGS) entry which is preliminary data.</text>
</comment>
<feature type="chain" id="PRO_5042903874" evidence="1">
    <location>
        <begin position="30"/>
        <end position="106"/>
    </location>
</feature>
<dbReference type="Proteomes" id="UP001346149">
    <property type="component" value="Unassembled WGS sequence"/>
</dbReference>
<keyword evidence="3" id="KW-1185">Reference proteome</keyword>
<accession>A0AAN7KUE5</accession>
<reference evidence="2 3" key="1">
    <citation type="journal article" date="2023" name="Hortic Res">
        <title>Pangenome of water caltrop reveals structural variations and asymmetric subgenome divergence after allopolyploidization.</title>
        <authorList>
            <person name="Zhang X."/>
            <person name="Chen Y."/>
            <person name="Wang L."/>
            <person name="Yuan Y."/>
            <person name="Fang M."/>
            <person name="Shi L."/>
            <person name="Lu R."/>
            <person name="Comes H.P."/>
            <person name="Ma Y."/>
            <person name="Chen Y."/>
            <person name="Huang G."/>
            <person name="Zhou Y."/>
            <person name="Zheng Z."/>
            <person name="Qiu Y."/>
        </authorList>
    </citation>
    <scope>NUCLEOTIDE SEQUENCE [LARGE SCALE GENOMIC DNA]</scope>
    <source>
        <strain evidence="2">F231</strain>
    </source>
</reference>
<dbReference type="EMBL" id="JAXQNO010000020">
    <property type="protein sequence ID" value="KAK4772764.1"/>
    <property type="molecule type" value="Genomic_DNA"/>
</dbReference>
<evidence type="ECO:0000313" key="2">
    <source>
        <dbReference type="EMBL" id="KAK4772764.1"/>
    </source>
</evidence>
<dbReference type="AlphaFoldDB" id="A0AAN7KUE5"/>
<sequence>MNLVVESNLGTSLSVLMIILLLGLNAILSQKVAPSISCCRLHLLEAEFKRPTFIILVWQRIWTCCLVQCGFGIPVHLLEEGVEHLCLPSHIVGQETNKTHMLLPVQ</sequence>
<name>A0AAN7KUE5_TRANT</name>
<feature type="signal peptide" evidence="1">
    <location>
        <begin position="1"/>
        <end position="29"/>
    </location>
</feature>
<protein>
    <submittedName>
        <fullName evidence="2">Uncharacterized protein</fullName>
    </submittedName>
</protein>